<proteinExistence type="predicted"/>
<dbReference type="Gramene" id="TraesJUL3A03G01340310.1">
    <property type="protein sequence ID" value="TraesJUL3A03G01340310.1.CDS1"/>
    <property type="gene ID" value="TraesJUL3A03G01340310"/>
</dbReference>
<reference evidence="2" key="1">
    <citation type="submission" date="2018-08" db="EMBL/GenBank/DDBJ databases">
        <authorList>
            <person name="Rossello M."/>
        </authorList>
    </citation>
    <scope>NUCLEOTIDE SEQUENCE [LARGE SCALE GENOMIC DNA]</scope>
    <source>
        <strain evidence="2">cv. Chinese Spring</strain>
    </source>
</reference>
<protein>
    <submittedName>
        <fullName evidence="2">Uncharacterized protein</fullName>
    </submittedName>
</protein>
<dbReference type="Gramene" id="TraesCLE_scaffold_112448_01G000100.1">
    <property type="protein sequence ID" value="TraesCLE_scaffold_112448_01G000100.1"/>
    <property type="gene ID" value="TraesCLE_scaffold_112448_01G000100"/>
</dbReference>
<dbReference type="Gramene" id="TraesLAC3A03G01272880.1">
    <property type="protein sequence ID" value="TraesLAC3A03G01272880.1.CDS1"/>
    <property type="gene ID" value="TraesLAC3A03G01272880"/>
</dbReference>
<evidence type="ECO:0000313" key="3">
    <source>
        <dbReference type="Proteomes" id="UP000019116"/>
    </source>
</evidence>
<dbReference type="EnsemblPlants" id="TraesCS3A02G072100.1">
    <property type="protein sequence ID" value="TraesCS3A02G072100.1.cds1"/>
    <property type="gene ID" value="TraesCS3A02G072100"/>
</dbReference>
<feature type="region of interest" description="Disordered" evidence="1">
    <location>
        <begin position="1"/>
        <end position="92"/>
    </location>
</feature>
<dbReference type="Gramene" id="TraesMAC3A03G01327230.1">
    <property type="protein sequence ID" value="TraesMAC3A03G01327230.1.CDS1"/>
    <property type="gene ID" value="TraesMAC3A03G01327230"/>
</dbReference>
<dbReference type="AlphaFoldDB" id="A0A3B6ECJ6"/>
<name>A0A3B6ECJ6_WHEAT</name>
<dbReference type="Gramene" id="TraesSYM3A03G01350070.1">
    <property type="protein sequence ID" value="TraesSYM3A03G01350070.1.CDS1"/>
    <property type="gene ID" value="TraesSYM3A03G01350070"/>
</dbReference>
<dbReference type="Gramene" id="TraesLDM3A03G01332350.1">
    <property type="protein sequence ID" value="TraesLDM3A03G01332350.1.CDS1"/>
    <property type="gene ID" value="TraesLDM3A03G01332350"/>
</dbReference>
<dbReference type="Proteomes" id="UP000019116">
    <property type="component" value="Chromosome 3A"/>
</dbReference>
<evidence type="ECO:0000256" key="1">
    <source>
        <dbReference type="SAM" id="MobiDB-lite"/>
    </source>
</evidence>
<dbReference type="Gramene" id="TraesJAG3A03G01338430.1">
    <property type="protein sequence ID" value="TraesJAG3A03G01338430.1.CDS1"/>
    <property type="gene ID" value="TraesJAG3A03G01338430"/>
</dbReference>
<dbReference type="Gramene" id="TraesNOR3A03G01349050.1">
    <property type="protein sequence ID" value="TraesNOR3A03G01349050.1.CDS1"/>
    <property type="gene ID" value="TraesNOR3A03G01349050"/>
</dbReference>
<dbReference type="Gramene" id="TraesCAD_scaffold_130180_01G000100.1">
    <property type="protein sequence ID" value="TraesCAD_scaffold_130180_01G000100.1"/>
    <property type="gene ID" value="TraesCAD_scaffold_130180_01G000100"/>
</dbReference>
<evidence type="ECO:0000313" key="2">
    <source>
        <dbReference type="EnsemblPlants" id="TraesCS3A02G072100.1.cds1"/>
    </source>
</evidence>
<dbReference type="Gramene" id="TraesROB_scaffold_094130_01G000300.1">
    <property type="protein sequence ID" value="TraesROB_scaffold_094130_01G000300.1"/>
    <property type="gene ID" value="TraesROB_scaffold_094130_01G000300"/>
</dbReference>
<dbReference type="Gramene" id="TraesCS3A02G072100.1">
    <property type="protein sequence ID" value="TraesCS3A02G072100.1.cds1"/>
    <property type="gene ID" value="TraesCS3A02G072100"/>
</dbReference>
<reference evidence="2" key="2">
    <citation type="submission" date="2018-10" db="UniProtKB">
        <authorList>
            <consortium name="EnsemblPlants"/>
        </authorList>
    </citation>
    <scope>IDENTIFICATION</scope>
</reference>
<dbReference type="Gramene" id="TraesPARA_EIv1.0_0784990.1">
    <property type="protein sequence ID" value="TraesPARA_EIv1.0_0784990.1.CDS1"/>
    <property type="gene ID" value="TraesPARA_EIv1.0_0784990"/>
</dbReference>
<keyword evidence="3" id="KW-1185">Reference proteome</keyword>
<organism evidence="2">
    <name type="scientific">Triticum aestivum</name>
    <name type="common">Wheat</name>
    <dbReference type="NCBI Taxonomy" id="4565"/>
    <lineage>
        <taxon>Eukaryota</taxon>
        <taxon>Viridiplantae</taxon>
        <taxon>Streptophyta</taxon>
        <taxon>Embryophyta</taxon>
        <taxon>Tracheophyta</taxon>
        <taxon>Spermatophyta</taxon>
        <taxon>Magnoliopsida</taxon>
        <taxon>Liliopsida</taxon>
        <taxon>Poales</taxon>
        <taxon>Poaceae</taxon>
        <taxon>BOP clade</taxon>
        <taxon>Pooideae</taxon>
        <taxon>Triticodae</taxon>
        <taxon>Triticeae</taxon>
        <taxon>Triticinae</taxon>
        <taxon>Triticum</taxon>
    </lineage>
</organism>
<dbReference type="Gramene" id="TraesSTA3A03G01320320.1">
    <property type="protein sequence ID" value="TraesSTA3A03G01320320.1.CDS1"/>
    <property type="gene ID" value="TraesSTA3A03G01320320"/>
</dbReference>
<feature type="compositionally biased region" description="Basic and acidic residues" evidence="1">
    <location>
        <begin position="81"/>
        <end position="92"/>
    </location>
</feature>
<sequence>MTPTVAAAEAVGEDGRWGEEVEPMTPAVAAAEGSQGARGPTSDAVVVPRRQELDRAHVGGSRPEEEEEHPAPVRRPWNGGEGEKGHRWPHEG</sequence>
<accession>A0A3B6ECJ6</accession>